<dbReference type="EMBL" id="CAUYUE010000002">
    <property type="protein sequence ID" value="CAK0740122.1"/>
    <property type="molecule type" value="Genomic_DNA"/>
</dbReference>
<evidence type="ECO:0000313" key="2">
    <source>
        <dbReference type="Proteomes" id="UP001314263"/>
    </source>
</evidence>
<comment type="caution">
    <text evidence="1">The sequence shown here is derived from an EMBL/GenBank/DDBJ whole genome shotgun (WGS) entry which is preliminary data.</text>
</comment>
<evidence type="ECO:0000313" key="1">
    <source>
        <dbReference type="EMBL" id="CAK0740122.1"/>
    </source>
</evidence>
<organism evidence="1 2">
    <name type="scientific">Coccomyxa viridis</name>
    <dbReference type="NCBI Taxonomy" id="1274662"/>
    <lineage>
        <taxon>Eukaryota</taxon>
        <taxon>Viridiplantae</taxon>
        <taxon>Chlorophyta</taxon>
        <taxon>core chlorophytes</taxon>
        <taxon>Trebouxiophyceae</taxon>
        <taxon>Trebouxiophyceae incertae sedis</taxon>
        <taxon>Coccomyxaceae</taxon>
        <taxon>Coccomyxa</taxon>
    </lineage>
</organism>
<name>A0AAV1HU78_9CHLO</name>
<dbReference type="Proteomes" id="UP001314263">
    <property type="component" value="Unassembled WGS sequence"/>
</dbReference>
<reference evidence="1 2" key="1">
    <citation type="submission" date="2023-10" db="EMBL/GenBank/DDBJ databases">
        <authorList>
            <person name="Maclean D."/>
            <person name="Macfadyen A."/>
        </authorList>
    </citation>
    <scope>NUCLEOTIDE SEQUENCE [LARGE SCALE GENOMIC DNA]</scope>
</reference>
<accession>A0AAV1HU78</accession>
<dbReference type="AlphaFoldDB" id="A0AAV1HU78"/>
<keyword evidence="2" id="KW-1185">Reference proteome</keyword>
<proteinExistence type="predicted"/>
<protein>
    <submittedName>
        <fullName evidence="1">Uncharacterized protein</fullName>
    </submittedName>
</protein>
<gene>
    <name evidence="1" type="ORF">CVIRNUC_001226</name>
</gene>
<sequence length="59" mass="6465">MPLNGASASMEYQKDVEIADACQREVTFAVSPEPLAQLVGTVLSEQYPCGMKMKSRLML</sequence>